<organism evidence="2 3">
    <name type="scientific">Floridaenema evergladense BLCC-F167</name>
    <dbReference type="NCBI Taxonomy" id="3153639"/>
    <lineage>
        <taxon>Bacteria</taxon>
        <taxon>Bacillati</taxon>
        <taxon>Cyanobacteriota</taxon>
        <taxon>Cyanophyceae</taxon>
        <taxon>Oscillatoriophycideae</taxon>
        <taxon>Aerosakkonematales</taxon>
        <taxon>Aerosakkonemataceae</taxon>
        <taxon>Floridanema</taxon>
        <taxon>Floridanema evergladense</taxon>
    </lineage>
</organism>
<dbReference type="RefSeq" id="WP_413281046.1">
    <property type="nucleotide sequence ID" value="NZ_JBHFNT010000277.1"/>
</dbReference>
<feature type="signal peptide" evidence="1">
    <location>
        <begin position="1"/>
        <end position="30"/>
    </location>
</feature>
<name>A0ABV4WUF1_9CYAN</name>
<reference evidence="2 3" key="1">
    <citation type="submission" date="2024-09" db="EMBL/GenBank/DDBJ databases">
        <title>Floridaenema gen nov. (Aerosakkonemataceae, Aerosakkonematales ord. nov., Cyanobacteria) from benthic tropical and subtropical fresh waters, with the description of four new species.</title>
        <authorList>
            <person name="Moretto J.A."/>
            <person name="Berthold D.E."/>
            <person name="Lefler F.W."/>
            <person name="Huang I.-S."/>
            <person name="Laughinghouse H. IV."/>
        </authorList>
    </citation>
    <scope>NUCLEOTIDE SEQUENCE [LARGE SCALE GENOMIC DNA]</scope>
    <source>
        <strain evidence="2 3">BLCC-F167</strain>
    </source>
</reference>
<evidence type="ECO:0000313" key="3">
    <source>
        <dbReference type="Proteomes" id="UP001576780"/>
    </source>
</evidence>
<gene>
    <name evidence="2" type="ORF">ACE1CA_30035</name>
</gene>
<dbReference type="Proteomes" id="UP001576780">
    <property type="component" value="Unassembled WGS sequence"/>
</dbReference>
<proteinExistence type="predicted"/>
<sequence length="131" mass="14892">MTNLCQKVALAGAATMAVTATMIMAKSVSAQSVTICQSLNFQIARCSIDTRGGVVLVRRFSHNPCRPEIDWVFNRGSVWVRNGCRAEFRSGSIDQRWQIFDEGICCESDCYSQPRPRRRVRYPRRIPICPY</sequence>
<dbReference type="EMBL" id="JBHFNT010000277">
    <property type="protein sequence ID" value="MFB2838749.1"/>
    <property type="molecule type" value="Genomic_DNA"/>
</dbReference>
<protein>
    <submittedName>
        <fullName evidence="2">DUF3011 domain-containing protein</fullName>
    </submittedName>
</protein>
<evidence type="ECO:0000256" key="1">
    <source>
        <dbReference type="SAM" id="SignalP"/>
    </source>
</evidence>
<keyword evidence="3" id="KW-1185">Reference proteome</keyword>
<evidence type="ECO:0000313" key="2">
    <source>
        <dbReference type="EMBL" id="MFB2838749.1"/>
    </source>
</evidence>
<dbReference type="InterPro" id="IPR021381">
    <property type="entry name" value="DUF3011"/>
</dbReference>
<accession>A0ABV4WUF1</accession>
<keyword evidence="1" id="KW-0732">Signal</keyword>
<comment type="caution">
    <text evidence="2">The sequence shown here is derived from an EMBL/GenBank/DDBJ whole genome shotgun (WGS) entry which is preliminary data.</text>
</comment>
<dbReference type="Pfam" id="PF11218">
    <property type="entry name" value="DUF3011"/>
    <property type="match status" value="1"/>
</dbReference>
<feature type="chain" id="PRO_5045336306" evidence="1">
    <location>
        <begin position="31"/>
        <end position="131"/>
    </location>
</feature>